<evidence type="ECO:0000313" key="3">
    <source>
        <dbReference type="Proteomes" id="UP000235023"/>
    </source>
</evidence>
<feature type="compositionally biased region" description="Polar residues" evidence="1">
    <location>
        <begin position="108"/>
        <end position="120"/>
    </location>
</feature>
<dbReference type="Proteomes" id="UP000235023">
    <property type="component" value="Unassembled WGS sequence"/>
</dbReference>
<proteinExistence type="predicted"/>
<gene>
    <name evidence="2" type="ORF">BDW42DRAFT_145252</name>
</gene>
<feature type="region of interest" description="Disordered" evidence="1">
    <location>
        <begin position="108"/>
        <end position="133"/>
    </location>
</feature>
<accession>A0A2J5HMC0</accession>
<organism evidence="2 3">
    <name type="scientific">Aspergillus taichungensis</name>
    <dbReference type="NCBI Taxonomy" id="482145"/>
    <lineage>
        <taxon>Eukaryota</taxon>
        <taxon>Fungi</taxon>
        <taxon>Dikarya</taxon>
        <taxon>Ascomycota</taxon>
        <taxon>Pezizomycotina</taxon>
        <taxon>Eurotiomycetes</taxon>
        <taxon>Eurotiomycetidae</taxon>
        <taxon>Eurotiales</taxon>
        <taxon>Aspergillaceae</taxon>
        <taxon>Aspergillus</taxon>
        <taxon>Aspergillus subgen. Circumdati</taxon>
    </lineage>
</organism>
<name>A0A2J5HMC0_9EURO</name>
<dbReference type="AlphaFoldDB" id="A0A2J5HMC0"/>
<dbReference type="EMBL" id="KZ559579">
    <property type="protein sequence ID" value="PLN78290.1"/>
    <property type="molecule type" value="Genomic_DNA"/>
</dbReference>
<sequence length="186" mass="20418">MSHTGLIRGYHTDHMISYRSGTTDSIAVKLFVVESLSLHRTNFPTNSTSDLPHSSGFFPSRSLSLLPLSFPPLLILLPFHLLRSLTPSTSFGFFVSSFKFTVKPVNGEATSKVSPTSNPGNRRPNFSPPAEPVRSFQFPRHQTLSISSPSHPIGSAYPLSNRGDVPQCLLVHPISLSSTLHHIQTE</sequence>
<reference evidence="3" key="1">
    <citation type="submission" date="2017-12" db="EMBL/GenBank/DDBJ databases">
        <authorList>
            <consortium name="DOE Joint Genome Institute"/>
            <person name="Mondo S.J."/>
            <person name="Kjaerbolling I."/>
            <person name="Vesth T.C."/>
            <person name="Frisvad J.C."/>
            <person name="Nybo J.L."/>
            <person name="Theobald S."/>
            <person name="Kuo A."/>
            <person name="Bowyer P."/>
            <person name="Matsuda Y."/>
            <person name="Lyhne E.K."/>
            <person name="Kogle M.E."/>
            <person name="Clum A."/>
            <person name="Lipzen A."/>
            <person name="Salamov A."/>
            <person name="Ngan C.Y."/>
            <person name="Daum C."/>
            <person name="Chiniquy J."/>
            <person name="Barry K."/>
            <person name="LaButti K."/>
            <person name="Haridas S."/>
            <person name="Simmons B.A."/>
            <person name="Magnuson J.K."/>
            <person name="Mortensen U.H."/>
            <person name="Larsen T.O."/>
            <person name="Grigoriev I.V."/>
            <person name="Baker S.E."/>
            <person name="Andersen M.R."/>
            <person name="Nordberg H.P."/>
            <person name="Cantor M.N."/>
            <person name="Hua S.X."/>
        </authorList>
    </citation>
    <scope>NUCLEOTIDE SEQUENCE [LARGE SCALE GENOMIC DNA]</scope>
    <source>
        <strain evidence="3">IBT 19404</strain>
    </source>
</reference>
<keyword evidence="3" id="KW-1185">Reference proteome</keyword>
<protein>
    <submittedName>
        <fullName evidence="2">Uncharacterized protein</fullName>
    </submittedName>
</protein>
<evidence type="ECO:0000256" key="1">
    <source>
        <dbReference type="SAM" id="MobiDB-lite"/>
    </source>
</evidence>
<evidence type="ECO:0000313" key="2">
    <source>
        <dbReference type="EMBL" id="PLN78290.1"/>
    </source>
</evidence>